<proteinExistence type="predicted"/>
<comment type="caution">
    <text evidence="1">The sequence shown here is derived from an EMBL/GenBank/DDBJ whole genome shotgun (WGS) entry which is preliminary data.</text>
</comment>
<evidence type="ECO:0000313" key="2">
    <source>
        <dbReference type="Proteomes" id="UP000623467"/>
    </source>
</evidence>
<name>A0A8H6Z6S3_9AGAR</name>
<organism evidence="1 2">
    <name type="scientific">Mycena sanguinolenta</name>
    <dbReference type="NCBI Taxonomy" id="230812"/>
    <lineage>
        <taxon>Eukaryota</taxon>
        <taxon>Fungi</taxon>
        <taxon>Dikarya</taxon>
        <taxon>Basidiomycota</taxon>
        <taxon>Agaricomycotina</taxon>
        <taxon>Agaricomycetes</taxon>
        <taxon>Agaricomycetidae</taxon>
        <taxon>Agaricales</taxon>
        <taxon>Marasmiineae</taxon>
        <taxon>Mycenaceae</taxon>
        <taxon>Mycena</taxon>
    </lineage>
</organism>
<keyword evidence="2" id="KW-1185">Reference proteome</keyword>
<evidence type="ECO:0000313" key="1">
    <source>
        <dbReference type="EMBL" id="KAF7373608.1"/>
    </source>
</evidence>
<dbReference type="AlphaFoldDB" id="A0A8H6Z6S3"/>
<dbReference type="EMBL" id="JACAZH010000003">
    <property type="protein sequence ID" value="KAF7373608.1"/>
    <property type="molecule type" value="Genomic_DNA"/>
</dbReference>
<accession>A0A8H6Z6S3</accession>
<dbReference type="Proteomes" id="UP000623467">
    <property type="component" value="Unassembled WGS sequence"/>
</dbReference>
<reference evidence="1" key="1">
    <citation type="submission" date="2020-05" db="EMBL/GenBank/DDBJ databases">
        <title>Mycena genomes resolve the evolution of fungal bioluminescence.</title>
        <authorList>
            <person name="Tsai I.J."/>
        </authorList>
    </citation>
    <scope>NUCLEOTIDE SEQUENCE</scope>
    <source>
        <strain evidence="1">160909Yilan</strain>
    </source>
</reference>
<protein>
    <submittedName>
        <fullName evidence="1">Uncharacterized protein</fullName>
    </submittedName>
</protein>
<sequence>MTQSLQQLRKRSPPQKYVGYVSKAIDVFDSKAEYHTYAIQFTSPTIPAACEGEGISPDMYTPIFPATAAHPGGRVPLHSRRVLPWSGCQQPSFMRSIVRVPVKLEDDTSAVLLEPDEAIRFRRILAEEDEQRRGLLGASQSSSFSYDDASSNTGGSYLEFSDLDDDDYARAHFSCPFGLLESDVEDDNYAEIVQTSRLSDVTVVVNVSYDLSQVAELPDPLQFFEEKRQLKELVAESRARTCQCSAPAAEPEPEVVIAAQNDVPLARIENMDSDFDPLPSPLRHIRLPERLSAVRIPSSLIREVTTTIRRSRYSLAYIGWVWRGVGWRISGL</sequence>
<gene>
    <name evidence="1" type="ORF">MSAN_00571200</name>
</gene>
<dbReference type="OrthoDB" id="3027639at2759"/>